<evidence type="ECO:0000313" key="2">
    <source>
        <dbReference type="Proteomes" id="UP000182089"/>
    </source>
</evidence>
<dbReference type="InterPro" id="IPR036412">
    <property type="entry name" value="HAD-like_sf"/>
</dbReference>
<reference evidence="1 2" key="1">
    <citation type="submission" date="2016-10" db="EMBL/GenBank/DDBJ databases">
        <authorList>
            <person name="Varghese N."/>
            <person name="Submissions S."/>
        </authorList>
    </citation>
    <scope>NUCLEOTIDE SEQUENCE [LARGE SCALE GENOMIC DNA]</scope>
    <source>
        <strain evidence="1 2">WC1T17</strain>
    </source>
</reference>
<dbReference type="Proteomes" id="UP000182089">
    <property type="component" value="Unassembled WGS sequence"/>
</dbReference>
<comment type="caution">
    <text evidence="1">The sequence shown here is derived from an EMBL/GenBank/DDBJ whole genome shotgun (WGS) entry which is preliminary data.</text>
</comment>
<evidence type="ECO:0000313" key="1">
    <source>
        <dbReference type="EMBL" id="SEM99712.1"/>
    </source>
</evidence>
<sequence length="72" mass="8206">MDGLLIDSEPISYQAFNQMLAPKAKHISKVDYANHLNDHRIDENINYLNKTFTLDLDLPTGIAQFRALQNSC</sequence>
<dbReference type="Gene3D" id="1.10.150.240">
    <property type="entry name" value="Putative phosphatase, domain 2"/>
    <property type="match status" value="1"/>
</dbReference>
<protein>
    <submittedName>
        <fullName evidence="1">Uncharacterized protein</fullName>
    </submittedName>
</protein>
<dbReference type="EMBL" id="FOCC01000019">
    <property type="protein sequence ID" value="SEM99712.1"/>
    <property type="molecule type" value="Genomic_DNA"/>
</dbReference>
<gene>
    <name evidence="1" type="ORF">SAMN05216431_1194</name>
</gene>
<dbReference type="InterPro" id="IPR023198">
    <property type="entry name" value="PGP-like_dom2"/>
</dbReference>
<dbReference type="SUPFAM" id="SSF56784">
    <property type="entry name" value="HAD-like"/>
    <property type="match status" value="1"/>
</dbReference>
<organism evidence="1 2">
    <name type="scientific">Ligilactobacillus ruminis</name>
    <dbReference type="NCBI Taxonomy" id="1623"/>
    <lineage>
        <taxon>Bacteria</taxon>
        <taxon>Bacillati</taxon>
        <taxon>Bacillota</taxon>
        <taxon>Bacilli</taxon>
        <taxon>Lactobacillales</taxon>
        <taxon>Lactobacillaceae</taxon>
        <taxon>Ligilactobacillus</taxon>
    </lineage>
</organism>
<name>A0ABY1AEN5_9LACO</name>
<proteinExistence type="predicted"/>
<accession>A0ABY1AEN5</accession>